<proteinExistence type="predicted"/>
<evidence type="ECO:0000259" key="2">
    <source>
        <dbReference type="PROSITE" id="PS50828"/>
    </source>
</evidence>
<dbReference type="RefSeq" id="WP_207844369.1">
    <property type="nucleotide sequence ID" value="NZ_JAFVMH010000001.1"/>
</dbReference>
<dbReference type="Pfam" id="PF01713">
    <property type="entry name" value="Smr"/>
    <property type="match status" value="1"/>
</dbReference>
<gene>
    <name evidence="3" type="ORF">J2D77_01410</name>
</gene>
<evidence type="ECO:0000313" key="3">
    <source>
        <dbReference type="EMBL" id="MBO1323813.1"/>
    </source>
</evidence>
<feature type="domain" description="Smr" evidence="2">
    <location>
        <begin position="159"/>
        <end position="239"/>
    </location>
</feature>
<evidence type="ECO:0000313" key="4">
    <source>
        <dbReference type="Proteomes" id="UP000664073"/>
    </source>
</evidence>
<accession>A0A939KL18</accession>
<sequence>MTRRRHFRDEEKALWALVVRDVSPLRVAPSVPPNGETPLPSTDPTPQPVTPAGKKRARLSAAPMGDGAGAQAGLQAGDAGAQTMADYMGIDGGIQGTVQGGEPSPAPDPAFPGRAKAAAPVSIIRAPNAAQAIGRRQPGVDDYSWRRFSDGGMRVELRLDLHGMVAQDAFRRLMEFMDVATRRDVRCVEIITGLGTGQEGGILRRELPHWLDRPEIRRRILGLSYPHAGNRGSVRVLLRRRKS</sequence>
<dbReference type="PANTHER" id="PTHR35562:SF2">
    <property type="entry name" value="DNA ENDONUCLEASE SMRA-RELATED"/>
    <property type="match status" value="1"/>
</dbReference>
<dbReference type="SUPFAM" id="SSF160443">
    <property type="entry name" value="SMR domain-like"/>
    <property type="match status" value="1"/>
</dbReference>
<dbReference type="AlphaFoldDB" id="A0A939KL18"/>
<dbReference type="PANTHER" id="PTHR35562">
    <property type="entry name" value="DNA ENDONUCLEASE SMRA-RELATED"/>
    <property type="match status" value="1"/>
</dbReference>
<dbReference type="InterPro" id="IPR036063">
    <property type="entry name" value="Smr_dom_sf"/>
</dbReference>
<dbReference type="Gene3D" id="3.30.1370.110">
    <property type="match status" value="1"/>
</dbReference>
<protein>
    <submittedName>
        <fullName evidence="3">Smr/MutS family protein</fullName>
    </submittedName>
</protein>
<dbReference type="PROSITE" id="PS50828">
    <property type="entry name" value="SMR"/>
    <property type="match status" value="1"/>
</dbReference>
<keyword evidence="4" id="KW-1185">Reference proteome</keyword>
<reference evidence="3" key="1">
    <citation type="submission" date="2021-03" db="EMBL/GenBank/DDBJ databases">
        <title>The complete genome sequence of Acetobacter sp. TBRC 12339.</title>
        <authorList>
            <person name="Charoenyingcharoen P."/>
            <person name="Yukphan P."/>
        </authorList>
    </citation>
    <scope>NUCLEOTIDE SEQUENCE</scope>
    <source>
        <strain evidence="3">TBRC 12339</strain>
    </source>
</reference>
<organism evidence="3 4">
    <name type="scientific">Acetobacter garciniae</name>
    <dbReference type="NCBI Taxonomy" id="2817435"/>
    <lineage>
        <taxon>Bacteria</taxon>
        <taxon>Pseudomonadati</taxon>
        <taxon>Pseudomonadota</taxon>
        <taxon>Alphaproteobacteria</taxon>
        <taxon>Acetobacterales</taxon>
        <taxon>Acetobacteraceae</taxon>
        <taxon>Acetobacter</taxon>
    </lineage>
</organism>
<comment type="caution">
    <text evidence="3">The sequence shown here is derived from an EMBL/GenBank/DDBJ whole genome shotgun (WGS) entry which is preliminary data.</text>
</comment>
<feature type="region of interest" description="Disordered" evidence="1">
    <location>
        <begin position="24"/>
        <end position="73"/>
    </location>
</feature>
<name>A0A939KL18_9PROT</name>
<evidence type="ECO:0000256" key="1">
    <source>
        <dbReference type="SAM" id="MobiDB-lite"/>
    </source>
</evidence>
<dbReference type="SMART" id="SM00463">
    <property type="entry name" value="SMR"/>
    <property type="match status" value="1"/>
</dbReference>
<dbReference type="InterPro" id="IPR002625">
    <property type="entry name" value="Smr_dom"/>
</dbReference>
<dbReference type="Proteomes" id="UP000664073">
    <property type="component" value="Unassembled WGS sequence"/>
</dbReference>
<dbReference type="EMBL" id="JAFVMH010000001">
    <property type="protein sequence ID" value="MBO1323813.1"/>
    <property type="molecule type" value="Genomic_DNA"/>
</dbReference>